<protein>
    <recommendedName>
        <fullName evidence="4">Invasion associated locus B family protein</fullName>
    </recommendedName>
</protein>
<evidence type="ECO:0000313" key="2">
    <source>
        <dbReference type="EMBL" id="QFU16333.1"/>
    </source>
</evidence>
<feature type="chain" id="PRO_5024974770" description="Invasion associated locus B family protein" evidence="1">
    <location>
        <begin position="23"/>
        <end position="173"/>
    </location>
</feature>
<dbReference type="AlphaFoldDB" id="A0A5P9JV71"/>
<dbReference type="InterPro" id="IPR038696">
    <property type="entry name" value="IalB_sf"/>
</dbReference>
<organism evidence="2 3">
    <name type="scientific">Microvirga thermotolerans</name>
    <dbReference type="NCBI Taxonomy" id="2651334"/>
    <lineage>
        <taxon>Bacteria</taxon>
        <taxon>Pseudomonadati</taxon>
        <taxon>Pseudomonadota</taxon>
        <taxon>Alphaproteobacteria</taxon>
        <taxon>Hyphomicrobiales</taxon>
        <taxon>Methylobacteriaceae</taxon>
        <taxon>Microvirga</taxon>
    </lineage>
</organism>
<dbReference type="Proteomes" id="UP000325614">
    <property type="component" value="Chromosome"/>
</dbReference>
<reference evidence="2 3" key="1">
    <citation type="submission" date="2019-10" db="EMBL/GenBank/DDBJ databases">
        <title>Isolation, Identification of Microvirga thermotolerans HR1, a novel thermophilic bacterium and Comparative Genomics of the genus Microvirga.</title>
        <authorList>
            <person name="Li J."/>
            <person name="Zhang W."/>
            <person name="Lin M."/>
            <person name="Wang J."/>
        </authorList>
    </citation>
    <scope>NUCLEOTIDE SEQUENCE [LARGE SCALE GENOMIC DNA]</scope>
    <source>
        <strain evidence="2 3">HR1</strain>
    </source>
</reference>
<feature type="signal peptide" evidence="1">
    <location>
        <begin position="1"/>
        <end position="22"/>
    </location>
</feature>
<dbReference type="KEGG" id="mico:GDR74_08905"/>
<dbReference type="InterPro" id="IPR010642">
    <property type="entry name" value="Invasion_prot_B"/>
</dbReference>
<dbReference type="Gene3D" id="2.60.40.1880">
    <property type="entry name" value="Invasion associated locus B (IalB) protein"/>
    <property type="match status" value="1"/>
</dbReference>
<keyword evidence="3" id="KW-1185">Reference proteome</keyword>
<accession>A0A5P9JV71</accession>
<name>A0A5P9JV71_9HYPH</name>
<dbReference type="EMBL" id="CP045423">
    <property type="protein sequence ID" value="QFU16333.1"/>
    <property type="molecule type" value="Genomic_DNA"/>
</dbReference>
<proteinExistence type="predicted"/>
<evidence type="ECO:0008006" key="4">
    <source>
        <dbReference type="Google" id="ProtNLM"/>
    </source>
</evidence>
<evidence type="ECO:0000256" key="1">
    <source>
        <dbReference type="SAM" id="SignalP"/>
    </source>
</evidence>
<evidence type="ECO:0000313" key="3">
    <source>
        <dbReference type="Proteomes" id="UP000325614"/>
    </source>
</evidence>
<keyword evidence="1" id="KW-0732">Signal</keyword>
<sequence length="173" mass="18670">MRARGAVWGPFILWVWMAAASAQEPSRAERFADWEVVCSSTLHAESSTPPSKTNCQAVQRLTAQGSEETVFALTVVRDDQRVPVAIVSIPLGGYIARGIELSVDGKKPYKVLVETCNAAGCHAGFPLSGQIAKEFRSGKLASFRLWSAKDKSADVTVSLKGFAEALARLERSS</sequence>
<gene>
    <name evidence="2" type="ORF">GDR74_08905</name>
</gene>
<dbReference type="Pfam" id="PF06776">
    <property type="entry name" value="IalB"/>
    <property type="match status" value="1"/>
</dbReference>